<dbReference type="EMBL" id="JAMSHJ010000005">
    <property type="protein sequence ID" value="KAI5407393.1"/>
    <property type="molecule type" value="Genomic_DNA"/>
</dbReference>
<keyword evidence="1" id="KW-0479">Metal-binding</keyword>
<dbReference type="AlphaFoldDB" id="A0A9D5AGF1"/>
<dbReference type="InterPro" id="IPR010158">
    <property type="entry name" value="Amidase_Cbmase"/>
</dbReference>
<evidence type="ECO:0000256" key="2">
    <source>
        <dbReference type="ARBA" id="ARBA00022801"/>
    </source>
</evidence>
<evidence type="ECO:0000256" key="3">
    <source>
        <dbReference type="SAM" id="SignalP"/>
    </source>
</evidence>
<dbReference type="GO" id="GO:0046872">
    <property type="term" value="F:metal ion binding"/>
    <property type="evidence" value="ECO:0007669"/>
    <property type="project" value="UniProtKB-KW"/>
</dbReference>
<keyword evidence="2" id="KW-0378">Hydrolase</keyword>
<evidence type="ECO:0000256" key="1">
    <source>
        <dbReference type="ARBA" id="ARBA00022723"/>
    </source>
</evidence>
<accession>A0A9D5AGF1</accession>
<comment type="caution">
    <text evidence="4">The sequence shown here is derived from an EMBL/GenBank/DDBJ whole genome shotgun (WGS) entry which is preliminary data.</text>
</comment>
<name>A0A9D5AGF1_PEA</name>
<sequence>MVHHYVILLFCLCTSISAHQHEHDPSIISTIEQFSGYSIHEPTSISSLSVDAQGLQNQIDQLSGFFDAPAPAVTRVLYTHKDVLARRYVKNLMGIVGLSVREDAVGNIFGHWGESEPELAAATTNNPQQLVLPQKLEEFEASSPPRNTVLHHKLSPALRLRHFIRRQQQHTLPHTVFFLPFATTHRARTTLIAVPFPHCFRDSHQQQRN</sequence>
<dbReference type="Gene3D" id="3.40.630.10">
    <property type="entry name" value="Zn peptidases"/>
    <property type="match status" value="1"/>
</dbReference>
<dbReference type="Gramene" id="Psat05G0359000-T1">
    <property type="protein sequence ID" value="KAI5407393.1"/>
    <property type="gene ID" value="KIW84_053590"/>
</dbReference>
<dbReference type="Proteomes" id="UP001058974">
    <property type="component" value="Chromosome 5"/>
</dbReference>
<feature type="chain" id="PRO_5038415631" evidence="3">
    <location>
        <begin position="19"/>
        <end position="209"/>
    </location>
</feature>
<dbReference type="PANTHER" id="PTHR32494">
    <property type="entry name" value="ALLANTOATE DEIMINASE-RELATED"/>
    <property type="match status" value="1"/>
</dbReference>
<dbReference type="SUPFAM" id="SSF53187">
    <property type="entry name" value="Zn-dependent exopeptidases"/>
    <property type="match status" value="1"/>
</dbReference>
<organism evidence="4 5">
    <name type="scientific">Pisum sativum</name>
    <name type="common">Garden pea</name>
    <name type="synonym">Lathyrus oleraceus</name>
    <dbReference type="NCBI Taxonomy" id="3888"/>
    <lineage>
        <taxon>Eukaryota</taxon>
        <taxon>Viridiplantae</taxon>
        <taxon>Streptophyta</taxon>
        <taxon>Embryophyta</taxon>
        <taxon>Tracheophyta</taxon>
        <taxon>Spermatophyta</taxon>
        <taxon>Magnoliopsida</taxon>
        <taxon>eudicotyledons</taxon>
        <taxon>Gunneridae</taxon>
        <taxon>Pentapetalae</taxon>
        <taxon>rosids</taxon>
        <taxon>fabids</taxon>
        <taxon>Fabales</taxon>
        <taxon>Fabaceae</taxon>
        <taxon>Papilionoideae</taxon>
        <taxon>50 kb inversion clade</taxon>
        <taxon>NPAAA clade</taxon>
        <taxon>Hologalegina</taxon>
        <taxon>IRL clade</taxon>
        <taxon>Fabeae</taxon>
        <taxon>Lathyrus</taxon>
    </lineage>
</organism>
<dbReference type="GO" id="GO:0016813">
    <property type="term" value="F:hydrolase activity, acting on carbon-nitrogen (but not peptide) bonds, in linear amidines"/>
    <property type="evidence" value="ECO:0007669"/>
    <property type="project" value="InterPro"/>
</dbReference>
<gene>
    <name evidence="4" type="ORF">KIW84_053590</name>
</gene>
<keyword evidence="5" id="KW-1185">Reference proteome</keyword>
<dbReference type="PANTHER" id="PTHR32494:SF19">
    <property type="entry name" value="ALLANTOATE DEIMINASE-RELATED"/>
    <property type="match status" value="1"/>
</dbReference>
<feature type="signal peptide" evidence="3">
    <location>
        <begin position="1"/>
        <end position="18"/>
    </location>
</feature>
<reference evidence="4 5" key="1">
    <citation type="journal article" date="2022" name="Nat. Genet.">
        <title>Improved pea reference genome and pan-genome highlight genomic features and evolutionary characteristics.</title>
        <authorList>
            <person name="Yang T."/>
            <person name="Liu R."/>
            <person name="Luo Y."/>
            <person name="Hu S."/>
            <person name="Wang D."/>
            <person name="Wang C."/>
            <person name="Pandey M.K."/>
            <person name="Ge S."/>
            <person name="Xu Q."/>
            <person name="Li N."/>
            <person name="Li G."/>
            <person name="Huang Y."/>
            <person name="Saxena R.K."/>
            <person name="Ji Y."/>
            <person name="Li M."/>
            <person name="Yan X."/>
            <person name="He Y."/>
            <person name="Liu Y."/>
            <person name="Wang X."/>
            <person name="Xiang C."/>
            <person name="Varshney R.K."/>
            <person name="Ding H."/>
            <person name="Gao S."/>
            <person name="Zong X."/>
        </authorList>
    </citation>
    <scope>NUCLEOTIDE SEQUENCE [LARGE SCALE GENOMIC DNA]</scope>
    <source>
        <strain evidence="4 5">cv. Zhongwan 6</strain>
    </source>
</reference>
<evidence type="ECO:0000313" key="4">
    <source>
        <dbReference type="EMBL" id="KAI5407393.1"/>
    </source>
</evidence>
<evidence type="ECO:0000313" key="5">
    <source>
        <dbReference type="Proteomes" id="UP001058974"/>
    </source>
</evidence>
<proteinExistence type="predicted"/>
<keyword evidence="3" id="KW-0732">Signal</keyword>
<protein>
    <submittedName>
        <fullName evidence="4">Uncharacterized protein</fullName>
    </submittedName>
</protein>